<reference evidence="2" key="1">
    <citation type="submission" date="2021-02" db="EMBL/GenBank/DDBJ databases">
        <authorList>
            <person name="Nowell W R."/>
        </authorList>
    </citation>
    <scope>NUCLEOTIDE SEQUENCE</scope>
</reference>
<evidence type="ECO:0000313" key="3">
    <source>
        <dbReference type="EMBL" id="CAF3533456.1"/>
    </source>
</evidence>
<dbReference type="Pfam" id="PF11265">
    <property type="entry name" value="Med25_VWA"/>
    <property type="match status" value="1"/>
</dbReference>
<dbReference type="PANTHER" id="PTHR47763">
    <property type="entry name" value="ALPHA-PROTEIN KINASE VWKA"/>
    <property type="match status" value="1"/>
</dbReference>
<dbReference type="PROSITE" id="PS50234">
    <property type="entry name" value="VWFA"/>
    <property type="match status" value="1"/>
</dbReference>
<dbReference type="GO" id="GO:0004674">
    <property type="term" value="F:protein serine/threonine kinase activity"/>
    <property type="evidence" value="ECO:0007669"/>
    <property type="project" value="TreeGrafter"/>
</dbReference>
<dbReference type="InterPro" id="IPR021419">
    <property type="entry name" value="Mediator_Med25_VWA"/>
</dbReference>
<dbReference type="OrthoDB" id="9977491at2759"/>
<keyword evidence="4" id="KW-1185">Reference proteome</keyword>
<dbReference type="EMBL" id="CAJNOQ010000083">
    <property type="protein sequence ID" value="CAF0753477.1"/>
    <property type="molecule type" value="Genomic_DNA"/>
</dbReference>
<feature type="domain" description="VWFA" evidence="1">
    <location>
        <begin position="23"/>
        <end position="249"/>
    </location>
</feature>
<accession>A0A813PDJ1</accession>
<comment type="caution">
    <text evidence="2">The sequence shown here is derived from an EMBL/GenBank/DDBJ whole genome shotgun (WGS) entry which is preliminary data.</text>
</comment>
<dbReference type="PANTHER" id="PTHR47763:SF1">
    <property type="entry name" value="DUF659 DOMAIN-CONTAINING PROTEIN"/>
    <property type="match status" value="1"/>
</dbReference>
<dbReference type="AlphaFoldDB" id="A0A813PDJ1"/>
<proteinExistence type="predicted"/>
<dbReference type="SUPFAM" id="SSF53300">
    <property type="entry name" value="vWA-like"/>
    <property type="match status" value="1"/>
</dbReference>
<dbReference type="Proteomes" id="UP000663829">
    <property type="component" value="Unassembled WGS sequence"/>
</dbReference>
<dbReference type="Gene3D" id="3.40.50.410">
    <property type="entry name" value="von Willebrand factor, type A domain"/>
    <property type="match status" value="1"/>
</dbReference>
<dbReference type="InterPro" id="IPR052969">
    <property type="entry name" value="Thr-specific_kinase-like"/>
</dbReference>
<organism evidence="2 4">
    <name type="scientific">Didymodactylos carnosus</name>
    <dbReference type="NCBI Taxonomy" id="1234261"/>
    <lineage>
        <taxon>Eukaryota</taxon>
        <taxon>Metazoa</taxon>
        <taxon>Spiralia</taxon>
        <taxon>Gnathifera</taxon>
        <taxon>Rotifera</taxon>
        <taxon>Eurotatoria</taxon>
        <taxon>Bdelloidea</taxon>
        <taxon>Philodinida</taxon>
        <taxon>Philodinidae</taxon>
        <taxon>Didymodactylos</taxon>
    </lineage>
</organism>
<dbReference type="InterPro" id="IPR036465">
    <property type="entry name" value="vWFA_dom_sf"/>
</dbReference>
<dbReference type="InterPro" id="IPR002035">
    <property type="entry name" value="VWF_A"/>
</dbReference>
<sequence length="372" mass="42595">MSQIDFDHFNRSLSLSSSSCSFDFVLCLDTTSSMILYLPKIRLLLEYMLKNSNIDDIRAALIEFRDHGEEFTIRTHDFVQTFNEFYTWLDQCSPVGGMDSPEAIADALQETLNLNWRNTEIDNQKLCILITDAPPHGLGCADDNYPDGCPCKLDPWYIAEEFERRDITLLVIGIEPEMTPYKGFYYALANKTGGTYIPFENANILPKIINGSSQELSIHQMLRHMLADDDFEMDTQYKFDLIKDHVQHISKHCRNLSDIRSFYGYKPSSFHTTSSDPSFQISSNNYEDNTNDKDGLILSKKFRLSSGSMEDDGYRSRLTTTNSIDSYVSEIGSYCDLSNYKTDMKKTASLTTLNGYVDCDFTEQSTYEDDCF</sequence>
<protein>
    <recommendedName>
        <fullName evidence="1">VWFA domain-containing protein</fullName>
    </recommendedName>
</protein>
<name>A0A813PDJ1_9BILA</name>
<dbReference type="Proteomes" id="UP000681722">
    <property type="component" value="Unassembled WGS sequence"/>
</dbReference>
<evidence type="ECO:0000313" key="4">
    <source>
        <dbReference type="Proteomes" id="UP000663829"/>
    </source>
</evidence>
<dbReference type="GO" id="GO:0005737">
    <property type="term" value="C:cytoplasm"/>
    <property type="evidence" value="ECO:0007669"/>
    <property type="project" value="TreeGrafter"/>
</dbReference>
<dbReference type="CDD" id="cd00198">
    <property type="entry name" value="vWFA"/>
    <property type="match status" value="1"/>
</dbReference>
<dbReference type="EMBL" id="CAJOBC010000083">
    <property type="protein sequence ID" value="CAF3533456.1"/>
    <property type="molecule type" value="Genomic_DNA"/>
</dbReference>
<evidence type="ECO:0000259" key="1">
    <source>
        <dbReference type="PROSITE" id="PS50234"/>
    </source>
</evidence>
<gene>
    <name evidence="2" type="ORF">GPM918_LOCUS975</name>
    <name evidence="3" type="ORF">SRO942_LOCUS975</name>
</gene>
<evidence type="ECO:0000313" key="2">
    <source>
        <dbReference type="EMBL" id="CAF0753477.1"/>
    </source>
</evidence>